<name>A0A4Y8R6U8_9MICO</name>
<keyword evidence="2" id="KW-1185">Reference proteome</keyword>
<sequence>MLNPFEFGRSGSELEQTAGTSLPLHVGYYVDDKAPHAKNLLQTYATAGERPQGSAFRSALSESFDDTAGWTTKDVAASAAAGTTALRLVDGRQWGHIERRITVQDVADTRFLTVDVASLSPGTTWNVKINETGSGDDLPSLQADSSATGSVTFDLAQAYGWQPGPKTLTVKLFAVNKTGVNGGTATFRSLSLDNGADLPWEGSVSGTVDDLSDASVWSTATHAGHGAAFVSDGTQGTVRLGDTDYGAVERRVTVDLDTTPLLSVRAAETSGKWALKVSSGSGDDITVQPDTTSTGVLTYDLAGMTGWSGERTFTVKIFHVGKNGYSTFDDLAFHDGDVWLRPAEQISNEWMPQALESRGTYSSGTIETTDVFHDADSFSRTVEATTDGTAIAGAYEGVASWSPDERLLTVVGAGHTYSFALPEGADVRFGASIAELGTSAGSAQPLGGNGAWVAELPEGSAPASVGVGFAVKSAKVTQDAVAASRQRALAAAADPAADLRSWRGFWDEYLAKVPVVQDFSVQRVADGGVTAEEMRHFWFKAWVNLEMNVLPATPETGNMHAQLGTGKPSLWMNGTPGTKNVASWDSLLGMQQLVYTDPENAWASFEGMMALVEDGPGATEPSDVAYGTRGELGGESLPSRKAQTAWILYSVTGDRERLEGTYDKLALHLNWERYNMRWVLGANNHFDERDSEFVTSLAYDLEFAIKIAHELGKTQDAALYQSVITDISAKYSEWFFPTGADQDGKVWDTVQKVYLDATRTTVPFGDDTEGKPYRNENGQWVRPGWSFYTSTAFVMDELTEESMVKTMDRFLDDYDENAQLAGLGDFAVKAPDLQLIAYGLLDMDPIEGSSQAQLRDRAAVLVNAITRDMVRSGWFAEVYFAKGEPGGPVGARGVRPSLFGISNYIDFVLMANGVRTDEGDPTFVRLAGSTGGVSGLTYRGERLDVDLDGDQVLFTGPAAQGGCAAIDVAEGQTVTWAEDCGATVPTVELDVQVQTRCLAGKAYVAVRATNVGDQTAEVRLVTPFGERAVAGVAPGASAYQSFPVRATSTSAGTATAVGAVPGGASRSWDVGYAATTCG</sequence>
<dbReference type="Proteomes" id="UP000298003">
    <property type="component" value="Unassembled WGS sequence"/>
</dbReference>
<proteinExistence type="predicted"/>
<gene>
    <name evidence="1" type="ORF">E1O70_00620</name>
</gene>
<evidence type="ECO:0000313" key="1">
    <source>
        <dbReference type="EMBL" id="TFF17332.1"/>
    </source>
</evidence>
<dbReference type="Gene3D" id="1.50.10.10">
    <property type="match status" value="1"/>
</dbReference>
<dbReference type="InterPro" id="IPR012341">
    <property type="entry name" value="6hp_glycosidase-like_sf"/>
</dbReference>
<protein>
    <recommendedName>
        <fullName evidence="3">Alpha-L-rhamnosidase six-hairpin glycosidase domain-containing protein</fullName>
    </recommendedName>
</protein>
<evidence type="ECO:0000313" key="2">
    <source>
        <dbReference type="Proteomes" id="UP000298003"/>
    </source>
</evidence>
<dbReference type="SUPFAM" id="SSF48208">
    <property type="entry name" value="Six-hairpin glycosidases"/>
    <property type="match status" value="1"/>
</dbReference>
<dbReference type="AlphaFoldDB" id="A0A4Y8R6U8"/>
<dbReference type="EMBL" id="SOZH01000001">
    <property type="protein sequence ID" value="TFF17332.1"/>
    <property type="molecule type" value="Genomic_DNA"/>
</dbReference>
<evidence type="ECO:0008006" key="3">
    <source>
        <dbReference type="Google" id="ProtNLM"/>
    </source>
</evidence>
<dbReference type="InterPro" id="IPR008928">
    <property type="entry name" value="6-hairpin_glycosidase_sf"/>
</dbReference>
<dbReference type="RefSeq" id="WP_128957686.1">
    <property type="nucleotide sequence ID" value="NZ_SOZH01000001.1"/>
</dbReference>
<dbReference type="GO" id="GO:0005975">
    <property type="term" value="P:carbohydrate metabolic process"/>
    <property type="evidence" value="ECO:0007669"/>
    <property type="project" value="InterPro"/>
</dbReference>
<accession>A0A4Y8R6U8</accession>
<dbReference type="GeneID" id="95683000"/>
<comment type="caution">
    <text evidence="1">The sequence shown here is derived from an EMBL/GenBank/DDBJ whole genome shotgun (WGS) entry which is preliminary data.</text>
</comment>
<reference evidence="1 2" key="1">
    <citation type="submission" date="2019-03" db="EMBL/GenBank/DDBJ databases">
        <title>Cellulosimicrobium funkei JCM14302 Assembly.</title>
        <authorList>
            <person name="Dou T."/>
        </authorList>
    </citation>
    <scope>NUCLEOTIDE SEQUENCE [LARGE SCALE GENOMIC DNA]</scope>
    <source>
        <strain evidence="1 2">JCM 14302</strain>
    </source>
</reference>
<organism evidence="1 2">
    <name type="scientific">Cellulosimicrobium funkei</name>
    <dbReference type="NCBI Taxonomy" id="264251"/>
    <lineage>
        <taxon>Bacteria</taxon>
        <taxon>Bacillati</taxon>
        <taxon>Actinomycetota</taxon>
        <taxon>Actinomycetes</taxon>
        <taxon>Micrococcales</taxon>
        <taxon>Promicromonosporaceae</taxon>
        <taxon>Cellulosimicrobium</taxon>
    </lineage>
</organism>